<accession>A0A016UVU5</accession>
<dbReference type="AlphaFoldDB" id="A0A016UVU5"/>
<feature type="domain" description="NADP-dependent oxidoreductase" evidence="1">
    <location>
        <begin position="13"/>
        <end position="72"/>
    </location>
</feature>
<reference evidence="3" key="1">
    <citation type="journal article" date="2015" name="Nat. Genet.">
        <title>The genome and transcriptome of the zoonotic hookworm Ancylostoma ceylanicum identify infection-specific gene families.</title>
        <authorList>
            <person name="Schwarz E.M."/>
            <person name="Hu Y."/>
            <person name="Antoshechkin I."/>
            <person name="Miller M.M."/>
            <person name="Sternberg P.W."/>
            <person name="Aroian R.V."/>
        </authorList>
    </citation>
    <scope>NUCLEOTIDE SEQUENCE</scope>
    <source>
        <strain evidence="3">HY135</strain>
    </source>
</reference>
<dbReference type="PANTHER" id="PTHR43827:SF14">
    <property type="entry name" value="NADP-DEPENDENT OXIDOREDUCTASE DOMAIN-CONTAINING PROTEIN"/>
    <property type="match status" value="1"/>
</dbReference>
<comment type="caution">
    <text evidence="2">The sequence shown here is derived from an EMBL/GenBank/DDBJ whole genome shotgun (WGS) entry which is preliminary data.</text>
</comment>
<dbReference type="OrthoDB" id="416253at2759"/>
<protein>
    <recommendedName>
        <fullName evidence="1">NADP-dependent oxidoreductase domain-containing protein</fullName>
    </recommendedName>
</protein>
<gene>
    <name evidence="2" type="primary">Acey_s0026.g1445</name>
    <name evidence="2" type="ORF">Y032_0026g1445</name>
</gene>
<sequence>MQWPEGDPLSDPVVKELAAKHNKTPAQILLRHLIQRGMAVIPKSVKPERVKENMAVFDFTLSQDEMDKLKSVKTRTRLFLFDVAIGHPFYPFEEVDQSKLKMVSMKV</sequence>
<dbReference type="InterPro" id="IPR023210">
    <property type="entry name" value="NADP_OxRdtase_dom"/>
</dbReference>
<keyword evidence="3" id="KW-1185">Reference proteome</keyword>
<evidence type="ECO:0000313" key="2">
    <source>
        <dbReference type="EMBL" id="EYC18912.1"/>
    </source>
</evidence>
<proteinExistence type="predicted"/>
<dbReference type="GO" id="GO:0016491">
    <property type="term" value="F:oxidoreductase activity"/>
    <property type="evidence" value="ECO:0007669"/>
    <property type="project" value="InterPro"/>
</dbReference>
<dbReference type="EMBL" id="JARK01001362">
    <property type="protein sequence ID" value="EYC18912.1"/>
    <property type="molecule type" value="Genomic_DNA"/>
</dbReference>
<dbReference type="Gene3D" id="3.20.20.100">
    <property type="entry name" value="NADP-dependent oxidoreductase domain"/>
    <property type="match status" value="1"/>
</dbReference>
<dbReference type="SUPFAM" id="SSF51430">
    <property type="entry name" value="NAD(P)-linked oxidoreductase"/>
    <property type="match status" value="1"/>
</dbReference>
<organism evidence="2 3">
    <name type="scientific">Ancylostoma ceylanicum</name>
    <dbReference type="NCBI Taxonomy" id="53326"/>
    <lineage>
        <taxon>Eukaryota</taxon>
        <taxon>Metazoa</taxon>
        <taxon>Ecdysozoa</taxon>
        <taxon>Nematoda</taxon>
        <taxon>Chromadorea</taxon>
        <taxon>Rhabditida</taxon>
        <taxon>Rhabditina</taxon>
        <taxon>Rhabditomorpha</taxon>
        <taxon>Strongyloidea</taxon>
        <taxon>Ancylostomatidae</taxon>
        <taxon>Ancylostomatinae</taxon>
        <taxon>Ancylostoma</taxon>
    </lineage>
</organism>
<evidence type="ECO:0000313" key="3">
    <source>
        <dbReference type="Proteomes" id="UP000024635"/>
    </source>
</evidence>
<dbReference type="InterPro" id="IPR036812">
    <property type="entry name" value="NAD(P)_OxRdtase_dom_sf"/>
</dbReference>
<dbReference type="PANTHER" id="PTHR43827">
    <property type="entry name" value="2,5-DIKETO-D-GLUCONIC ACID REDUCTASE"/>
    <property type="match status" value="1"/>
</dbReference>
<name>A0A016UVU5_9BILA</name>
<dbReference type="InterPro" id="IPR020471">
    <property type="entry name" value="AKR"/>
</dbReference>
<evidence type="ECO:0000259" key="1">
    <source>
        <dbReference type="Pfam" id="PF00248"/>
    </source>
</evidence>
<dbReference type="Proteomes" id="UP000024635">
    <property type="component" value="Unassembled WGS sequence"/>
</dbReference>
<dbReference type="Pfam" id="PF00248">
    <property type="entry name" value="Aldo_ket_red"/>
    <property type="match status" value="1"/>
</dbReference>